<dbReference type="PROSITE" id="PS51387">
    <property type="entry name" value="FAD_PCMH"/>
    <property type="match status" value="1"/>
</dbReference>
<evidence type="ECO:0000256" key="4">
    <source>
        <dbReference type="ARBA" id="ARBA00023002"/>
    </source>
</evidence>
<keyword evidence="3" id="KW-0274">FAD</keyword>
<dbReference type="Gene3D" id="3.30.465.10">
    <property type="match status" value="1"/>
</dbReference>
<keyword evidence="8" id="KW-1185">Reference proteome</keyword>
<reference evidence="7" key="2">
    <citation type="submission" date="2020-02" db="EMBL/GenBank/DDBJ databases">
        <authorList>
            <person name="Gilchrist C.L.M."/>
            <person name="Chooi Y.-H."/>
        </authorList>
    </citation>
    <scope>NUCLEOTIDE SEQUENCE</scope>
    <source>
        <strain evidence="7">MST-FP2251</strain>
    </source>
</reference>
<name>A0AAD4GZU6_ASPNN</name>
<dbReference type="GO" id="GO:0071949">
    <property type="term" value="F:FAD binding"/>
    <property type="evidence" value="ECO:0007669"/>
    <property type="project" value="InterPro"/>
</dbReference>
<dbReference type="InterPro" id="IPR016166">
    <property type="entry name" value="FAD-bd_PCMH"/>
</dbReference>
<evidence type="ECO:0000313" key="7">
    <source>
        <dbReference type="EMBL" id="KAF9894028.1"/>
    </source>
</evidence>
<dbReference type="EMBL" id="VCAU01000005">
    <property type="protein sequence ID" value="KAF9894028.1"/>
    <property type="molecule type" value="Genomic_DNA"/>
</dbReference>
<protein>
    <recommendedName>
        <fullName evidence="6">FAD-binding PCMH-type domain-containing protein</fullName>
    </recommendedName>
</protein>
<evidence type="ECO:0000256" key="1">
    <source>
        <dbReference type="ARBA" id="ARBA00005466"/>
    </source>
</evidence>
<feature type="domain" description="FAD-binding PCMH-type" evidence="6">
    <location>
        <begin position="93"/>
        <end position="264"/>
    </location>
</feature>
<dbReference type="InterPro" id="IPR036318">
    <property type="entry name" value="FAD-bd_PCMH-like_sf"/>
</dbReference>
<evidence type="ECO:0000256" key="5">
    <source>
        <dbReference type="SAM" id="SignalP"/>
    </source>
</evidence>
<keyword evidence="2" id="KW-0285">Flavoprotein</keyword>
<gene>
    <name evidence="7" type="ORF">FE257_009000</name>
</gene>
<dbReference type="InterPro" id="IPR016169">
    <property type="entry name" value="FAD-bd_PCMH_sub2"/>
</dbReference>
<dbReference type="Proteomes" id="UP001194746">
    <property type="component" value="Unassembled WGS sequence"/>
</dbReference>
<feature type="chain" id="PRO_5041973614" description="FAD-binding PCMH-type domain-containing protein" evidence="5">
    <location>
        <begin position="18"/>
        <end position="532"/>
    </location>
</feature>
<comment type="caution">
    <text evidence="7">The sequence shown here is derived from an EMBL/GenBank/DDBJ whole genome shotgun (WGS) entry which is preliminary data.</text>
</comment>
<dbReference type="SUPFAM" id="SSF56176">
    <property type="entry name" value="FAD-binding/transporter-associated domain-like"/>
    <property type="match status" value="1"/>
</dbReference>
<dbReference type="InterPro" id="IPR050416">
    <property type="entry name" value="FAD-linked_Oxidoreductase"/>
</dbReference>
<organism evidence="7 8">
    <name type="scientific">Aspergillus nanangensis</name>
    <dbReference type="NCBI Taxonomy" id="2582783"/>
    <lineage>
        <taxon>Eukaryota</taxon>
        <taxon>Fungi</taxon>
        <taxon>Dikarya</taxon>
        <taxon>Ascomycota</taxon>
        <taxon>Pezizomycotina</taxon>
        <taxon>Eurotiomycetes</taxon>
        <taxon>Eurotiomycetidae</taxon>
        <taxon>Eurotiales</taxon>
        <taxon>Aspergillaceae</taxon>
        <taxon>Aspergillus</taxon>
        <taxon>Aspergillus subgen. Circumdati</taxon>
    </lineage>
</organism>
<comment type="similarity">
    <text evidence="1">Belongs to the oxygen-dependent FAD-linked oxidoreductase family.</text>
</comment>
<evidence type="ECO:0000256" key="3">
    <source>
        <dbReference type="ARBA" id="ARBA00022827"/>
    </source>
</evidence>
<evidence type="ECO:0000259" key="6">
    <source>
        <dbReference type="PROSITE" id="PS51387"/>
    </source>
</evidence>
<dbReference type="Gene3D" id="3.30.43.10">
    <property type="entry name" value="Uridine Diphospho-n-acetylenolpyruvylglucosamine Reductase, domain 2"/>
    <property type="match status" value="1"/>
</dbReference>
<proteinExistence type="inferred from homology"/>
<feature type="signal peptide" evidence="5">
    <location>
        <begin position="1"/>
        <end position="17"/>
    </location>
</feature>
<accession>A0AAD4GZU6</accession>
<dbReference type="PANTHER" id="PTHR42973">
    <property type="entry name" value="BINDING OXIDOREDUCTASE, PUTATIVE (AFU_ORTHOLOGUE AFUA_1G17690)-RELATED"/>
    <property type="match status" value="1"/>
</dbReference>
<dbReference type="InterPro" id="IPR006094">
    <property type="entry name" value="Oxid_FAD_bind_N"/>
</dbReference>
<dbReference type="AlphaFoldDB" id="A0AAD4GZU6"/>
<evidence type="ECO:0000256" key="2">
    <source>
        <dbReference type="ARBA" id="ARBA00022630"/>
    </source>
</evidence>
<keyword evidence="5" id="KW-0732">Signal</keyword>
<dbReference type="PANTHER" id="PTHR42973:SF34">
    <property type="entry name" value="FAD BINDING DOMAIN PROTEIN (AFU_ORTHOLOGUE AFUA_3G02770)"/>
    <property type="match status" value="1"/>
</dbReference>
<keyword evidence="4" id="KW-0560">Oxidoreductase</keyword>
<sequence length="532" mass="56702">MRLSAALLLAATGAAVAQTGEPADFDVEAALLAQGIDVSEIPALAGLQERSLEGSCTAACASLKFLYGSGRLFAQDTSAYESFTSAYWSVQQEEVEPHCIFKPAKATDVSALILLSRLTQCPFAVKSGGHAAFAGASSSPGGITVWLKDINAVTLNADKSVASIGPGNTWSQVYSALESENLAVIGGRVSNIGVGGLTTGGGISFYSNLYGWALDNVLSYEVVTAWGQIVTASATKNTDLYWALRGGGNNFGIVTKFNLYTVPSGKMFGGTRVYTQDKFASVLNAFVNVVNNASTDGNAQQYVAFLNTQGMNLASAELTYVEDNEQPAIFDQYRSIDAISDSLSTKTLVELCASVQQSNPSGLREVYWPMTVLLDEAFANWVTEYFLSISPQVANISGINPVLIHQGITVPILKNMTKFGGNALGLDASKGPLHLMHVSTWWDNAADDDTVYQFVSSFADAVIAKAKSLGLYHEYIYMNYASQFQDVLPGYGAANLAKLQKIAAKYDPTGVYQKLQPGYFKLSGGAPVANPY</sequence>
<dbReference type="Pfam" id="PF01565">
    <property type="entry name" value="FAD_binding_4"/>
    <property type="match status" value="1"/>
</dbReference>
<reference evidence="7" key="1">
    <citation type="journal article" date="2019" name="Beilstein J. Org. Chem.">
        <title>Nanangenines: drimane sesquiterpenoids as the dominant metabolite cohort of a novel Australian fungus, Aspergillus nanangensis.</title>
        <authorList>
            <person name="Lacey H.J."/>
            <person name="Gilchrist C.L.M."/>
            <person name="Crombie A."/>
            <person name="Kalaitzis J.A."/>
            <person name="Vuong D."/>
            <person name="Rutledge P.J."/>
            <person name="Turner P."/>
            <person name="Pitt J.I."/>
            <person name="Lacey E."/>
            <person name="Chooi Y.H."/>
            <person name="Piggott A.M."/>
        </authorList>
    </citation>
    <scope>NUCLEOTIDE SEQUENCE</scope>
    <source>
        <strain evidence="7">MST-FP2251</strain>
    </source>
</reference>
<dbReference type="Gene3D" id="3.40.462.20">
    <property type="match status" value="1"/>
</dbReference>
<dbReference type="InterPro" id="IPR016167">
    <property type="entry name" value="FAD-bd_PCMH_sub1"/>
</dbReference>
<evidence type="ECO:0000313" key="8">
    <source>
        <dbReference type="Proteomes" id="UP001194746"/>
    </source>
</evidence>
<dbReference type="GO" id="GO:0016491">
    <property type="term" value="F:oxidoreductase activity"/>
    <property type="evidence" value="ECO:0007669"/>
    <property type="project" value="UniProtKB-KW"/>
</dbReference>